<dbReference type="AlphaFoldDB" id="A0A5E4PUE7"/>
<organism evidence="2 3">
    <name type="scientific">Leptidea sinapis</name>
    <dbReference type="NCBI Taxonomy" id="189913"/>
    <lineage>
        <taxon>Eukaryota</taxon>
        <taxon>Metazoa</taxon>
        <taxon>Ecdysozoa</taxon>
        <taxon>Arthropoda</taxon>
        <taxon>Hexapoda</taxon>
        <taxon>Insecta</taxon>
        <taxon>Pterygota</taxon>
        <taxon>Neoptera</taxon>
        <taxon>Endopterygota</taxon>
        <taxon>Lepidoptera</taxon>
        <taxon>Glossata</taxon>
        <taxon>Ditrysia</taxon>
        <taxon>Papilionoidea</taxon>
        <taxon>Pieridae</taxon>
        <taxon>Dismorphiinae</taxon>
        <taxon>Leptidea</taxon>
    </lineage>
</organism>
<proteinExistence type="predicted"/>
<evidence type="ECO:0000313" key="3">
    <source>
        <dbReference type="Proteomes" id="UP000324832"/>
    </source>
</evidence>
<accession>A0A5E4PUE7</accession>
<protein>
    <submittedName>
        <fullName evidence="2">Uncharacterized protein</fullName>
    </submittedName>
</protein>
<feature type="region of interest" description="Disordered" evidence="1">
    <location>
        <begin position="112"/>
        <end position="144"/>
    </location>
</feature>
<dbReference type="EMBL" id="FZQP02000338">
    <property type="protein sequence ID" value="VVC88531.1"/>
    <property type="molecule type" value="Genomic_DNA"/>
</dbReference>
<feature type="compositionally biased region" description="Polar residues" evidence="1">
    <location>
        <begin position="1"/>
        <end position="19"/>
    </location>
</feature>
<feature type="compositionally biased region" description="Polar residues" evidence="1">
    <location>
        <begin position="130"/>
        <end position="144"/>
    </location>
</feature>
<feature type="region of interest" description="Disordered" evidence="1">
    <location>
        <begin position="72"/>
        <end position="96"/>
    </location>
</feature>
<evidence type="ECO:0000313" key="2">
    <source>
        <dbReference type="EMBL" id="VVC88531.1"/>
    </source>
</evidence>
<name>A0A5E4PUE7_9NEOP</name>
<dbReference type="Proteomes" id="UP000324832">
    <property type="component" value="Unassembled WGS sequence"/>
</dbReference>
<evidence type="ECO:0000256" key="1">
    <source>
        <dbReference type="SAM" id="MobiDB-lite"/>
    </source>
</evidence>
<feature type="region of interest" description="Disordered" evidence="1">
    <location>
        <begin position="1"/>
        <end position="20"/>
    </location>
</feature>
<keyword evidence="3" id="KW-1185">Reference proteome</keyword>
<reference evidence="2 3" key="1">
    <citation type="submission" date="2017-07" db="EMBL/GenBank/DDBJ databases">
        <authorList>
            <person name="Talla V."/>
            <person name="Backstrom N."/>
        </authorList>
    </citation>
    <scope>NUCLEOTIDE SEQUENCE [LARGE SCALE GENOMIC DNA]</scope>
</reference>
<gene>
    <name evidence="2" type="ORF">LSINAPIS_LOCUS1880</name>
</gene>
<sequence>MRTLTASSVTRTPSPTAAKNATRPLASILRICHTRTSIGTRHASCAPSAACLSWTSSSAPNTTRSTAETATMLSSPAGAMAAARSSEPRRWNTKHVSGMRSASVAWFARTPSVPRASSRVNRRSTALGATRTSSPLGASSVTRS</sequence>